<gene>
    <name evidence="2" type="ORF">M9Y10_030501</name>
</gene>
<evidence type="ECO:0000313" key="2">
    <source>
        <dbReference type="EMBL" id="KAK8840724.1"/>
    </source>
</evidence>
<reference evidence="2 3" key="1">
    <citation type="submission" date="2024-04" db="EMBL/GenBank/DDBJ databases">
        <title>Tritrichomonas musculus Genome.</title>
        <authorList>
            <person name="Alves-Ferreira E."/>
            <person name="Grigg M."/>
            <person name="Lorenzi H."/>
            <person name="Galac M."/>
        </authorList>
    </citation>
    <scope>NUCLEOTIDE SEQUENCE [LARGE SCALE GENOMIC DNA]</scope>
    <source>
        <strain evidence="2 3">EAF2021</strain>
    </source>
</reference>
<proteinExistence type="predicted"/>
<dbReference type="InterPro" id="IPR054335">
    <property type="entry name" value="DuOB_dom"/>
</dbReference>
<dbReference type="Pfam" id="PF22557">
    <property type="entry name" value="DuOB"/>
    <property type="match status" value="1"/>
</dbReference>
<keyword evidence="3" id="KW-1185">Reference proteome</keyword>
<dbReference type="Proteomes" id="UP001470230">
    <property type="component" value="Unassembled WGS sequence"/>
</dbReference>
<organism evidence="2 3">
    <name type="scientific">Tritrichomonas musculus</name>
    <dbReference type="NCBI Taxonomy" id="1915356"/>
    <lineage>
        <taxon>Eukaryota</taxon>
        <taxon>Metamonada</taxon>
        <taxon>Parabasalia</taxon>
        <taxon>Tritrichomonadida</taxon>
        <taxon>Tritrichomonadidae</taxon>
        <taxon>Tritrichomonas</taxon>
    </lineage>
</organism>
<accession>A0ABR2H3D3</accession>
<evidence type="ECO:0000259" key="1">
    <source>
        <dbReference type="Pfam" id="PF22557"/>
    </source>
</evidence>
<protein>
    <recommendedName>
        <fullName evidence="1">Dual OB-containing domain-containing protein</fullName>
    </recommendedName>
</protein>
<sequence length="230" mass="27053">MSTRNILTGVVVAKSRKNNGICLVIWDLEKRKSYRIISEEIRKDHELFEEECVTEKGEPLDIFDKIEVCVINMIPQNDEYQKENYILDKKQKNPIHFISNMTFKEFLDLYEKDSLTERETIFSNSSQTLDPQEAKICENSFILAHVSNLRIYEVGSRFYNKTKVRCSFDYKEIHYTDFYVTICKTADDDLDKYGGKLYKNAVVGFSFGHPFKNKCYKFLCSFLGELDKNQ</sequence>
<feature type="domain" description="Dual OB-containing" evidence="1">
    <location>
        <begin position="10"/>
        <end position="219"/>
    </location>
</feature>
<dbReference type="EMBL" id="JAPFFF010000044">
    <property type="protein sequence ID" value="KAK8840724.1"/>
    <property type="molecule type" value="Genomic_DNA"/>
</dbReference>
<comment type="caution">
    <text evidence="2">The sequence shown here is derived from an EMBL/GenBank/DDBJ whole genome shotgun (WGS) entry which is preliminary data.</text>
</comment>
<name>A0ABR2H3D3_9EUKA</name>
<evidence type="ECO:0000313" key="3">
    <source>
        <dbReference type="Proteomes" id="UP001470230"/>
    </source>
</evidence>